<dbReference type="InterPro" id="IPR024615">
    <property type="entry name" value="CRISPR-assoc_Cmr2_N"/>
</dbReference>
<keyword evidence="2" id="KW-0051">Antiviral defense</keyword>
<dbReference type="InterPro" id="IPR000160">
    <property type="entry name" value="GGDEF_dom"/>
</dbReference>
<keyword evidence="5" id="KW-1185">Reference proteome</keyword>
<dbReference type="Pfam" id="PF22335">
    <property type="entry name" value="Cas10-Cmr2_palm2"/>
    <property type="match status" value="1"/>
</dbReference>
<dbReference type="RefSeq" id="WP_071453609.1">
    <property type="nucleotide sequence ID" value="NZ_CP017675.1"/>
</dbReference>
<evidence type="ECO:0000313" key="4">
    <source>
        <dbReference type="EMBL" id="APB32942.1"/>
    </source>
</evidence>
<dbReference type="GO" id="GO:0000166">
    <property type="term" value="F:nucleotide binding"/>
    <property type="evidence" value="ECO:0007669"/>
    <property type="project" value="UniProtKB-KW"/>
</dbReference>
<gene>
    <name evidence="4" type="ORF">GlitD10_0628</name>
</gene>
<dbReference type="Gene3D" id="3.30.70.2220">
    <property type="entry name" value="CRISPR-Cas system, Cmr2 subunit, D1 domain, cysteine cluster"/>
    <property type="match status" value="1"/>
</dbReference>
<sequence length="491" mass="55691">MTFTVMTFAPVQGFIERSRKLRDLYGSSFILSHLARALCEAGQSELGGADTLVSPALINVTQGTPNQIILAGNFPEIQGRRALLKAWKEIVDQCRTWIEAQIPAEYTWKRHWELWGNHAWEFFWGQGETITAAREEINRAKRSRDWVGINWQGESSTLSGADAIAWPGLGRKRDSRDIRLGEDDREIREFYKKLQSLTVLGEAFVDATEQLSIPELIKRLVTYHVVAKRIGIQGEVPDSFRDIKLREQRTFWFAGDGDKIGEYFRQLKENGQDESTALRQFSQAMLEWGENTLKPAVDGKLGRIVYAGGDDFLGVLYPADTHAFSPQASLAWFYERFPQIWRQHGQDIKVSVGAVLAGKQVPQRDILQQAREAEKSAKKQGRDRIALRVLFNGGNHIEWVCPWDFLPPIFANYHDRDNGKNWTHIYNDVAVLASRRGLASPAVAFALFEVYFGAENRQTLEQNPSHYIGTASVSDWVNNLAQVGFQLCSNT</sequence>
<dbReference type="InterPro" id="IPR043128">
    <property type="entry name" value="Rev_trsase/Diguanyl_cyclase"/>
</dbReference>
<keyword evidence="4" id="KW-0378">Hydrolase</keyword>
<dbReference type="OrthoDB" id="9758700at2"/>
<dbReference type="InterPro" id="IPR054767">
    <property type="entry name" value="Cas10-Cmr2_palm2"/>
</dbReference>
<evidence type="ECO:0000256" key="2">
    <source>
        <dbReference type="ARBA" id="ARBA00023118"/>
    </source>
</evidence>
<evidence type="ECO:0000259" key="3">
    <source>
        <dbReference type="PROSITE" id="PS50887"/>
    </source>
</evidence>
<proteinExistence type="predicted"/>
<dbReference type="EMBL" id="CP017675">
    <property type="protein sequence ID" value="APB32942.1"/>
    <property type="molecule type" value="Genomic_DNA"/>
</dbReference>
<accession>A0A1J0AAI3</accession>
<evidence type="ECO:0000313" key="5">
    <source>
        <dbReference type="Proteomes" id="UP000180235"/>
    </source>
</evidence>
<dbReference type="GO" id="GO:0051607">
    <property type="term" value="P:defense response to virus"/>
    <property type="evidence" value="ECO:0007669"/>
    <property type="project" value="UniProtKB-KW"/>
</dbReference>
<dbReference type="AlphaFoldDB" id="A0A1J0AAI3"/>
<dbReference type="InterPro" id="IPR038242">
    <property type="entry name" value="Cmr2_N"/>
</dbReference>
<dbReference type="PROSITE" id="PS50887">
    <property type="entry name" value="GGDEF"/>
    <property type="match status" value="1"/>
</dbReference>
<reference evidence="4 5" key="1">
    <citation type="submission" date="2016-10" db="EMBL/GenBank/DDBJ databases">
        <title>Description of Gloeomargarita lithophora gen. nov., sp. nov., a thylakoid-bearing basal-branching cyanobacterium with intracellular carbonates, and proposal for Gloeomargaritales ord. nov.</title>
        <authorList>
            <person name="Moreira D."/>
            <person name="Tavera R."/>
            <person name="Benzerara K."/>
            <person name="Skouri-Panet F."/>
            <person name="Couradeau E."/>
            <person name="Gerard E."/>
            <person name="Loussert C."/>
            <person name="Novelo E."/>
            <person name="Zivanovic Y."/>
            <person name="Lopez-Garcia P."/>
        </authorList>
    </citation>
    <scope>NUCLEOTIDE SEQUENCE [LARGE SCALE GENOMIC DNA]</scope>
    <source>
        <strain evidence="4 5">D10</strain>
    </source>
</reference>
<keyword evidence="1" id="KW-0547">Nucleotide-binding</keyword>
<protein>
    <submittedName>
        <fullName evidence="4">Hydrolase of the HD superfamily (Permuted catalytic motifs)</fullName>
    </submittedName>
</protein>
<dbReference type="Pfam" id="PF12469">
    <property type="entry name" value="Cmr2_N"/>
    <property type="match status" value="1"/>
</dbReference>
<dbReference type="Proteomes" id="UP000180235">
    <property type="component" value="Chromosome"/>
</dbReference>
<feature type="domain" description="GGDEF" evidence="3">
    <location>
        <begin position="248"/>
        <end position="390"/>
    </location>
</feature>
<organism evidence="4 5">
    <name type="scientific">Gloeomargarita lithophora Alchichica-D10</name>
    <dbReference type="NCBI Taxonomy" id="1188229"/>
    <lineage>
        <taxon>Bacteria</taxon>
        <taxon>Bacillati</taxon>
        <taxon>Cyanobacteriota</taxon>
        <taxon>Cyanophyceae</taxon>
        <taxon>Gloeomargaritales</taxon>
        <taxon>Gloeomargaritaceae</taxon>
        <taxon>Gloeomargarita</taxon>
    </lineage>
</organism>
<name>A0A1J0AAI3_9CYAN</name>
<dbReference type="GO" id="GO:0016787">
    <property type="term" value="F:hydrolase activity"/>
    <property type="evidence" value="ECO:0007669"/>
    <property type="project" value="UniProtKB-KW"/>
</dbReference>
<dbReference type="Gene3D" id="3.30.70.270">
    <property type="match status" value="1"/>
</dbReference>
<dbReference type="KEGG" id="glt:GlitD10_0628"/>
<evidence type="ECO:0000256" key="1">
    <source>
        <dbReference type="ARBA" id="ARBA00022741"/>
    </source>
</evidence>
<dbReference type="STRING" id="1188229.GlitD10_0628"/>